<dbReference type="SUPFAM" id="SSF50494">
    <property type="entry name" value="Trypsin-like serine proteases"/>
    <property type="match status" value="1"/>
</dbReference>
<name>A0AAQ2EUQ8_PSEO7</name>
<reference evidence="3" key="2">
    <citation type="submission" date="2019-06" db="EMBL/GenBank/DDBJ databases">
        <title>Co-occurence of chitin degradation, pigmentation and bioactivity in marine Pseudoalteromonas.</title>
        <authorList>
            <person name="Sonnenschein E.C."/>
            <person name="Bech P.K."/>
        </authorList>
    </citation>
    <scope>NUCLEOTIDE SEQUENCE [LARGE SCALE GENOMIC DNA]</scope>
    <source>
        <strain evidence="3">S1607</strain>
    </source>
</reference>
<proteinExistence type="predicted"/>
<comment type="caution">
    <text evidence="2">The sequence shown here is derived from an EMBL/GenBank/DDBJ whole genome shotgun (WGS) entry which is preliminary data.</text>
</comment>
<feature type="region of interest" description="Disordered" evidence="1">
    <location>
        <begin position="249"/>
        <end position="275"/>
    </location>
</feature>
<accession>A0AAQ2EUQ8</accession>
<dbReference type="InterPro" id="IPR009003">
    <property type="entry name" value="Peptidase_S1_PA"/>
</dbReference>
<gene>
    <name evidence="2" type="ORF">CWB74_08785</name>
</gene>
<dbReference type="EMBL" id="PNEL01000021">
    <property type="protein sequence ID" value="TMN78346.1"/>
    <property type="molecule type" value="Genomic_DNA"/>
</dbReference>
<keyword evidence="2" id="KW-0645">Protease</keyword>
<evidence type="ECO:0000313" key="3">
    <source>
        <dbReference type="Proteomes" id="UP000305423"/>
    </source>
</evidence>
<protein>
    <submittedName>
        <fullName evidence="2">Serine protease</fullName>
    </submittedName>
</protein>
<dbReference type="AlphaFoldDB" id="A0AAQ2EUQ8"/>
<dbReference type="InterPro" id="IPR043504">
    <property type="entry name" value="Peptidase_S1_PA_chymotrypsin"/>
</dbReference>
<dbReference type="Pfam" id="PF13365">
    <property type="entry name" value="Trypsin_2"/>
    <property type="match status" value="1"/>
</dbReference>
<dbReference type="Proteomes" id="UP000305423">
    <property type="component" value="Unassembled WGS sequence"/>
</dbReference>
<evidence type="ECO:0000313" key="2">
    <source>
        <dbReference type="EMBL" id="TMN78346.1"/>
    </source>
</evidence>
<organism evidence="2 3">
    <name type="scientific">Pseudoalteromonas piscicida</name>
    <dbReference type="NCBI Taxonomy" id="43662"/>
    <lineage>
        <taxon>Bacteria</taxon>
        <taxon>Pseudomonadati</taxon>
        <taxon>Pseudomonadota</taxon>
        <taxon>Gammaproteobacteria</taxon>
        <taxon>Alteromonadales</taxon>
        <taxon>Pseudoalteromonadaceae</taxon>
        <taxon>Pseudoalteromonas</taxon>
    </lineage>
</organism>
<dbReference type="GO" id="GO:0006508">
    <property type="term" value="P:proteolysis"/>
    <property type="evidence" value="ECO:0007669"/>
    <property type="project" value="UniProtKB-KW"/>
</dbReference>
<feature type="compositionally biased region" description="Basic and acidic residues" evidence="1">
    <location>
        <begin position="254"/>
        <end position="275"/>
    </location>
</feature>
<dbReference type="PROSITE" id="PS51257">
    <property type="entry name" value="PROKAR_LIPOPROTEIN"/>
    <property type="match status" value="1"/>
</dbReference>
<keyword evidence="2" id="KW-0378">Hydrolase</keyword>
<reference evidence="2 3" key="1">
    <citation type="submission" date="2017-12" db="EMBL/GenBank/DDBJ databases">
        <authorList>
            <person name="Paulsen S."/>
            <person name="Gram L.K."/>
        </authorList>
    </citation>
    <scope>NUCLEOTIDE SEQUENCE [LARGE SCALE GENOMIC DNA]</scope>
    <source>
        <strain evidence="2 3">S1607</strain>
    </source>
</reference>
<dbReference type="RefSeq" id="WP_045962873.1">
    <property type="nucleotide sequence ID" value="NZ_JXXW01000017.1"/>
</dbReference>
<sequence length="275" mass="30266">MKLLGVTTLISVFLLLGCQSTSLDNQIDYRNTLITIEAVTKNNEQLSSQSGMGFVLTKDELACYVVTAKHVIPQPYYKLLYKHWNSPTNHEDIEFVGASSDLDIAVLKLPLKGELCSPVYMEIDPNTVNLGDEIQVFGHPAIRYNEAPTRYYKSASSGVVSTFLDKYNGQGFPAIATTAMVSPGFSGSAVFSDFKSKSVKVIGMLVESFNQNVHQVDRLSPSLSIVLPSYVLTQSVNEIIENYKANKTSNSPEAKIKDVPSEPDLSIEKGNVEER</sequence>
<dbReference type="Gene3D" id="2.40.10.10">
    <property type="entry name" value="Trypsin-like serine proteases"/>
    <property type="match status" value="2"/>
</dbReference>
<dbReference type="GO" id="GO:0008233">
    <property type="term" value="F:peptidase activity"/>
    <property type="evidence" value="ECO:0007669"/>
    <property type="project" value="UniProtKB-KW"/>
</dbReference>
<evidence type="ECO:0000256" key="1">
    <source>
        <dbReference type="SAM" id="MobiDB-lite"/>
    </source>
</evidence>